<feature type="region of interest" description="Disordered" evidence="1">
    <location>
        <begin position="375"/>
        <end position="399"/>
    </location>
</feature>
<evidence type="ECO:0000256" key="1">
    <source>
        <dbReference type="SAM" id="MobiDB-lite"/>
    </source>
</evidence>
<gene>
    <name evidence="2" type="ORF">PPACK8108_LOCUS23060</name>
</gene>
<name>A0AAV0BQ27_PHAPC</name>
<dbReference type="EMBL" id="CALTRL010005957">
    <property type="protein sequence ID" value="CAH7688144.1"/>
    <property type="molecule type" value="Genomic_DNA"/>
</dbReference>
<reference evidence="2" key="1">
    <citation type="submission" date="2022-06" db="EMBL/GenBank/DDBJ databases">
        <authorList>
            <consortium name="SYNGENTA / RWTH Aachen University"/>
        </authorList>
    </citation>
    <scope>NUCLEOTIDE SEQUENCE</scope>
</reference>
<feature type="region of interest" description="Disordered" evidence="1">
    <location>
        <begin position="544"/>
        <end position="644"/>
    </location>
</feature>
<dbReference type="PANTHER" id="PTHR37287:SF1">
    <property type="entry name" value="INO EIGHTY SUBUNIT 1"/>
    <property type="match status" value="1"/>
</dbReference>
<feature type="compositionally biased region" description="Low complexity" evidence="1">
    <location>
        <begin position="544"/>
        <end position="570"/>
    </location>
</feature>
<accession>A0AAV0BQ27</accession>
<dbReference type="GO" id="GO:0031011">
    <property type="term" value="C:Ino80 complex"/>
    <property type="evidence" value="ECO:0007669"/>
    <property type="project" value="InterPro"/>
</dbReference>
<keyword evidence="3" id="KW-1185">Reference proteome</keyword>
<feature type="compositionally biased region" description="Polar residues" evidence="1">
    <location>
        <begin position="617"/>
        <end position="644"/>
    </location>
</feature>
<organism evidence="2 3">
    <name type="scientific">Phakopsora pachyrhizi</name>
    <name type="common">Asian soybean rust disease fungus</name>
    <dbReference type="NCBI Taxonomy" id="170000"/>
    <lineage>
        <taxon>Eukaryota</taxon>
        <taxon>Fungi</taxon>
        <taxon>Dikarya</taxon>
        <taxon>Basidiomycota</taxon>
        <taxon>Pucciniomycotina</taxon>
        <taxon>Pucciniomycetes</taxon>
        <taxon>Pucciniales</taxon>
        <taxon>Phakopsoraceae</taxon>
        <taxon>Phakopsora</taxon>
    </lineage>
</organism>
<protein>
    <recommendedName>
        <fullName evidence="4">Ino eighty subunit 1</fullName>
    </recommendedName>
</protein>
<dbReference type="PANTHER" id="PTHR37287">
    <property type="entry name" value="INO EIGHTY SUBUNIT 1"/>
    <property type="match status" value="1"/>
</dbReference>
<proteinExistence type="predicted"/>
<evidence type="ECO:0000313" key="3">
    <source>
        <dbReference type="Proteomes" id="UP001153365"/>
    </source>
</evidence>
<sequence length="644" mass="72396">MPPPKKNRATNQSAFQSTPNLAKDSSSWALKKTDGEMFTRADIQFDLMSAIFNDRTFQFTSPLDQRAVSFKELYIETLSKFSRAAKSTTRQLEENPTWATNFCIASFLINIGRINTTVAFYPELRAYMRTYHPIPCLQKDDYCKTNLQDAPRIKTMLKSCQLVYECNNEPTSLADIASRSALGYRPPTTVVNLIFELFNSEPYVSAKYFSEGFVLHDLFSPTTIPTKLRAYAFLWLMHHFLEDPSSVTDFEVDSKVQAFQLARMEDIQPSSMIGDMDENIDSEEELNWGREMQSYRLDFLKKWRGEEGIGFAEDLANGKFSTFAEDPELTKKQKILLQNFVQIVESDDRNQSNPGAVNSQQVSGTNHAAFLTGLGVTKSDQPLNSTEKEPSMNGPKPKTVAKTRMTHIERLQNAMDAMTKYGDDSDLCEPEDSLSIVQLAWRRSQNDVEQGRDENYNSDDPDCPIAFPDWKPKEILNRLLGFAFEIKVSEPVKEDERKDKVIRYVGLKKSIGRTNQSSKCTSNNGSLALGLAKIESQNPTTSKSLIISSSLPPSSNINNSNSNSNTPSSTAKLKRKRKIATSNSSSFNHEESISKQKVLASGVQSNAGTGIDHDKNSSWQKNPLISGNPTNNFHHNRSQNSNNN</sequence>
<comment type="caution">
    <text evidence="2">The sequence shown here is derived from an EMBL/GenBank/DDBJ whole genome shotgun (WGS) entry which is preliminary data.</text>
</comment>
<dbReference type="AlphaFoldDB" id="A0AAV0BQ27"/>
<dbReference type="InterPro" id="IPR038014">
    <property type="entry name" value="Ies1"/>
</dbReference>
<feature type="region of interest" description="Disordered" evidence="1">
    <location>
        <begin position="1"/>
        <end position="21"/>
    </location>
</feature>
<evidence type="ECO:0008006" key="4">
    <source>
        <dbReference type="Google" id="ProtNLM"/>
    </source>
</evidence>
<feature type="compositionally biased region" description="Polar residues" evidence="1">
    <location>
        <begin position="9"/>
        <end position="21"/>
    </location>
</feature>
<evidence type="ECO:0000313" key="2">
    <source>
        <dbReference type="EMBL" id="CAH7688144.1"/>
    </source>
</evidence>
<dbReference type="Proteomes" id="UP001153365">
    <property type="component" value="Unassembled WGS sequence"/>
</dbReference>